<evidence type="ECO:0000256" key="2">
    <source>
        <dbReference type="ARBA" id="ARBA00005297"/>
    </source>
</evidence>
<dbReference type="GO" id="GO:0009234">
    <property type="term" value="P:menaquinone biosynthetic process"/>
    <property type="evidence" value="ECO:0007669"/>
    <property type="project" value="TreeGrafter"/>
</dbReference>
<dbReference type="AlphaFoldDB" id="A0A382HTY4"/>
<keyword evidence="5" id="KW-0413">Isomerase</keyword>
<dbReference type="EC" id="5.4.4.2" evidence="3"/>
<reference evidence="8" key="1">
    <citation type="submission" date="2018-05" db="EMBL/GenBank/DDBJ databases">
        <authorList>
            <person name="Lanie J.A."/>
            <person name="Ng W.-L."/>
            <person name="Kazmierczak K.M."/>
            <person name="Andrzejewski T.M."/>
            <person name="Davidsen T.M."/>
            <person name="Wayne K.J."/>
            <person name="Tettelin H."/>
            <person name="Glass J.I."/>
            <person name="Rusch D."/>
            <person name="Podicherti R."/>
            <person name="Tsui H.-C.T."/>
            <person name="Winkler M.E."/>
        </authorList>
    </citation>
    <scope>NUCLEOTIDE SEQUENCE</scope>
</reference>
<dbReference type="InterPro" id="IPR005801">
    <property type="entry name" value="ADC_synthase"/>
</dbReference>
<feature type="coiled-coil region" evidence="6">
    <location>
        <begin position="313"/>
        <end position="340"/>
    </location>
</feature>
<dbReference type="PANTHER" id="PTHR47253">
    <property type="match status" value="1"/>
</dbReference>
<evidence type="ECO:0000256" key="1">
    <source>
        <dbReference type="ARBA" id="ARBA00000799"/>
    </source>
</evidence>
<dbReference type="PANTHER" id="PTHR47253:SF4">
    <property type="entry name" value="ISOCHORISMATE SYNTHASE 2, CHLOROPLASTIC"/>
    <property type="match status" value="1"/>
</dbReference>
<dbReference type="GO" id="GO:0008909">
    <property type="term" value="F:isochorismate synthase activity"/>
    <property type="evidence" value="ECO:0007669"/>
    <property type="project" value="UniProtKB-EC"/>
</dbReference>
<evidence type="ECO:0000256" key="6">
    <source>
        <dbReference type="SAM" id="Coils"/>
    </source>
</evidence>
<accession>A0A382HTY4</accession>
<evidence type="ECO:0000256" key="3">
    <source>
        <dbReference type="ARBA" id="ARBA00012824"/>
    </source>
</evidence>
<gene>
    <name evidence="8" type="ORF">METZ01_LOCUS242805</name>
</gene>
<dbReference type="SUPFAM" id="SSF56322">
    <property type="entry name" value="ADC synthase"/>
    <property type="match status" value="1"/>
</dbReference>
<evidence type="ECO:0000256" key="4">
    <source>
        <dbReference type="ARBA" id="ARBA00022842"/>
    </source>
</evidence>
<dbReference type="InterPro" id="IPR004561">
    <property type="entry name" value="IsoChor_synthase"/>
</dbReference>
<keyword evidence="6" id="KW-0175">Coiled coil</keyword>
<dbReference type="NCBIfam" id="TIGR00543">
    <property type="entry name" value="isochor_syn"/>
    <property type="match status" value="1"/>
</dbReference>
<comment type="catalytic activity">
    <reaction evidence="1">
        <text>chorismate = isochorismate</text>
        <dbReference type="Rhea" id="RHEA:18985"/>
        <dbReference type="ChEBI" id="CHEBI:29748"/>
        <dbReference type="ChEBI" id="CHEBI:29780"/>
        <dbReference type="EC" id="5.4.4.2"/>
    </reaction>
</comment>
<name>A0A382HTY4_9ZZZZ</name>
<sequence>MLASPQFKNTEELPSLAKASNKIIEQLYMLMQTQQRKSLGGEGIKRIEAYTSMQDPLLWLHSQKADKKTFWRGRDGEENIAGIGETLVYESEHGNSSELMLQRLRRLLSSSSEGVRIFGGMRFNLSSDSVSEEWHSWKHSRFIIPEIELISTKEGTRLACNVNLAELGDTRRMQELKKLLSGLTEARSTDSSGSTFHYLNKSQNPDYEKWCDNVNQALSEIHSGSLQKIVLARKAEYQMQMAYDPLQILLNLRDRAPHAYQFCFQIDIDHAWLGISPERLYRRQLRKIETEAVASTRPRGLGPGEDKKLAMELLQSQKEVREHELVLERIENLLSQLCDKTTRQSYREILKLRHVQHLQSRFEGHLHPEHGEAALLTAIHPTPAVCGIPDEEAQSRIEQLEKFDRGWYAGPVGWFSKNGA</sequence>
<dbReference type="InterPro" id="IPR044250">
    <property type="entry name" value="MenF-like"/>
</dbReference>
<dbReference type="Gene3D" id="3.60.120.10">
    <property type="entry name" value="Anthranilate synthase"/>
    <property type="match status" value="1"/>
</dbReference>
<feature type="non-terminal residue" evidence="8">
    <location>
        <position position="420"/>
    </location>
</feature>
<dbReference type="EMBL" id="UINC01062895">
    <property type="protein sequence ID" value="SVB89951.1"/>
    <property type="molecule type" value="Genomic_DNA"/>
</dbReference>
<dbReference type="InterPro" id="IPR015890">
    <property type="entry name" value="Chorismate_C"/>
</dbReference>
<evidence type="ECO:0000256" key="5">
    <source>
        <dbReference type="ARBA" id="ARBA00023235"/>
    </source>
</evidence>
<keyword evidence="4" id="KW-0460">Magnesium</keyword>
<feature type="domain" description="Chorismate-utilising enzyme C-terminal" evidence="7">
    <location>
        <begin position="207"/>
        <end position="419"/>
    </location>
</feature>
<evidence type="ECO:0000259" key="7">
    <source>
        <dbReference type="Pfam" id="PF00425"/>
    </source>
</evidence>
<organism evidence="8">
    <name type="scientific">marine metagenome</name>
    <dbReference type="NCBI Taxonomy" id="408172"/>
    <lineage>
        <taxon>unclassified sequences</taxon>
        <taxon>metagenomes</taxon>
        <taxon>ecological metagenomes</taxon>
    </lineage>
</organism>
<comment type="similarity">
    <text evidence="2">Belongs to the isochorismate synthase family.</text>
</comment>
<proteinExistence type="inferred from homology"/>
<evidence type="ECO:0000313" key="8">
    <source>
        <dbReference type="EMBL" id="SVB89951.1"/>
    </source>
</evidence>
<protein>
    <recommendedName>
        <fullName evidence="3">isochorismate synthase</fullName>
        <ecNumber evidence="3">5.4.4.2</ecNumber>
    </recommendedName>
</protein>
<dbReference type="Pfam" id="PF00425">
    <property type="entry name" value="Chorismate_bind"/>
    <property type="match status" value="1"/>
</dbReference>